<dbReference type="EMBL" id="LHQQ01000117">
    <property type="protein sequence ID" value="KOS42003.1"/>
    <property type="molecule type" value="Genomic_DNA"/>
</dbReference>
<evidence type="ECO:0000313" key="2">
    <source>
        <dbReference type="EMBL" id="KOS42003.1"/>
    </source>
</evidence>
<sequence>MTMFVQIQISSSYTGKTVHLQYLCFRFTADVSTGHIIICILVICPTIITRIWEPVGLTPKMTAFEARNGHPDAP</sequence>
<keyword evidence="3" id="KW-1185">Reference proteome</keyword>
<keyword evidence="1" id="KW-0472">Membrane</keyword>
<gene>
    <name evidence="2" type="ORF">ACN38_g7116</name>
</gene>
<dbReference type="AlphaFoldDB" id="A0A0N0RYK0"/>
<accession>A0A0N0RYK0</accession>
<proteinExistence type="predicted"/>
<feature type="transmembrane region" description="Helical" evidence="1">
    <location>
        <begin position="32"/>
        <end position="52"/>
    </location>
</feature>
<protein>
    <submittedName>
        <fullName evidence="2">Uncharacterized protein</fullName>
    </submittedName>
</protein>
<name>A0A0N0RYK0_9EURO</name>
<comment type="caution">
    <text evidence="2">The sequence shown here is derived from an EMBL/GenBank/DDBJ whole genome shotgun (WGS) entry which is preliminary data.</text>
</comment>
<dbReference type="Proteomes" id="UP000037696">
    <property type="component" value="Unassembled WGS sequence"/>
</dbReference>
<evidence type="ECO:0000313" key="3">
    <source>
        <dbReference type="Proteomes" id="UP000037696"/>
    </source>
</evidence>
<keyword evidence="1" id="KW-0812">Transmembrane</keyword>
<evidence type="ECO:0000256" key="1">
    <source>
        <dbReference type="SAM" id="Phobius"/>
    </source>
</evidence>
<organism evidence="2 3">
    <name type="scientific">Penicillium nordicum</name>
    <dbReference type="NCBI Taxonomy" id="229535"/>
    <lineage>
        <taxon>Eukaryota</taxon>
        <taxon>Fungi</taxon>
        <taxon>Dikarya</taxon>
        <taxon>Ascomycota</taxon>
        <taxon>Pezizomycotina</taxon>
        <taxon>Eurotiomycetes</taxon>
        <taxon>Eurotiomycetidae</taxon>
        <taxon>Eurotiales</taxon>
        <taxon>Aspergillaceae</taxon>
        <taxon>Penicillium</taxon>
    </lineage>
</organism>
<reference evidence="2 3" key="1">
    <citation type="submission" date="2015-08" db="EMBL/GenBank/DDBJ databases">
        <title>Genome sequencing of Penicillium nordicum.</title>
        <authorList>
            <person name="Nguyen H.D."/>
            <person name="Seifert K.A."/>
        </authorList>
    </citation>
    <scope>NUCLEOTIDE SEQUENCE [LARGE SCALE GENOMIC DNA]</scope>
    <source>
        <strain evidence="2 3">DAOMC 185683</strain>
    </source>
</reference>
<keyword evidence="1" id="KW-1133">Transmembrane helix</keyword>